<evidence type="ECO:0000256" key="1">
    <source>
        <dbReference type="SAM" id="MobiDB-lite"/>
    </source>
</evidence>
<feature type="region of interest" description="Disordered" evidence="1">
    <location>
        <begin position="1"/>
        <end position="21"/>
    </location>
</feature>
<organism evidence="2 3">
    <name type="scientific">Champsocephalus esox</name>
    <name type="common">pike icefish</name>
    <dbReference type="NCBI Taxonomy" id="159716"/>
    <lineage>
        <taxon>Eukaryota</taxon>
        <taxon>Metazoa</taxon>
        <taxon>Chordata</taxon>
        <taxon>Craniata</taxon>
        <taxon>Vertebrata</taxon>
        <taxon>Euteleostomi</taxon>
        <taxon>Actinopterygii</taxon>
        <taxon>Neopterygii</taxon>
        <taxon>Teleostei</taxon>
        <taxon>Neoteleostei</taxon>
        <taxon>Acanthomorphata</taxon>
        <taxon>Eupercaria</taxon>
        <taxon>Perciformes</taxon>
        <taxon>Notothenioidei</taxon>
        <taxon>Channichthyidae</taxon>
        <taxon>Champsocephalus</taxon>
    </lineage>
</organism>
<evidence type="ECO:0000313" key="2">
    <source>
        <dbReference type="EMBL" id="KAK5892786.1"/>
    </source>
</evidence>
<keyword evidence="3" id="KW-1185">Reference proteome</keyword>
<accession>A0AAN8BVU0</accession>
<gene>
    <name evidence="2" type="ORF">CesoFtcFv8_013138</name>
</gene>
<reference evidence="2 3" key="1">
    <citation type="journal article" date="2023" name="Mol. Biol. Evol.">
        <title>Genomics of Secondarily Temperate Adaptation in the Only Non-Antarctic Icefish.</title>
        <authorList>
            <person name="Rivera-Colon A.G."/>
            <person name="Rayamajhi N."/>
            <person name="Minhas B.F."/>
            <person name="Madrigal G."/>
            <person name="Bilyk K.T."/>
            <person name="Yoon V."/>
            <person name="Hune M."/>
            <person name="Gregory S."/>
            <person name="Cheng C.H.C."/>
            <person name="Catchen J.M."/>
        </authorList>
    </citation>
    <scope>NUCLEOTIDE SEQUENCE [LARGE SCALE GENOMIC DNA]</scope>
    <source>
        <strain evidence="2">JC2023a</strain>
    </source>
</reference>
<name>A0AAN8BVU0_9TELE</name>
<dbReference type="EMBL" id="JAULUE010002055">
    <property type="protein sequence ID" value="KAK5892786.1"/>
    <property type="molecule type" value="Genomic_DNA"/>
</dbReference>
<proteinExistence type="predicted"/>
<protein>
    <submittedName>
        <fullName evidence="2">Uncharacterized protein</fullName>
    </submittedName>
</protein>
<feature type="compositionally biased region" description="Pro residues" evidence="1">
    <location>
        <begin position="1"/>
        <end position="10"/>
    </location>
</feature>
<dbReference type="Proteomes" id="UP001335648">
    <property type="component" value="Unassembled WGS sequence"/>
</dbReference>
<evidence type="ECO:0000313" key="3">
    <source>
        <dbReference type="Proteomes" id="UP001335648"/>
    </source>
</evidence>
<sequence>MRVAASPPPSSSLLDNPLHQQPDSPCISAGCVGEHQVLDGIIIITPSIQCSCFPVSSSRALPLCCGPPLACKPRRCAL</sequence>
<comment type="caution">
    <text evidence="2">The sequence shown here is derived from an EMBL/GenBank/DDBJ whole genome shotgun (WGS) entry which is preliminary data.</text>
</comment>
<dbReference type="AlphaFoldDB" id="A0AAN8BVU0"/>